<evidence type="ECO:0000259" key="2">
    <source>
        <dbReference type="SMART" id="SM00355"/>
    </source>
</evidence>
<dbReference type="SUPFAM" id="SSF57667">
    <property type="entry name" value="beta-beta-alpha zinc fingers"/>
    <property type="match status" value="2"/>
</dbReference>
<evidence type="ECO:0008006" key="6">
    <source>
        <dbReference type="Google" id="ProtNLM"/>
    </source>
</evidence>
<gene>
    <name evidence="4" type="ORF">FOZ63_011056</name>
</gene>
<name>A0A7J6QFM4_PEROL</name>
<evidence type="ECO:0000259" key="3">
    <source>
        <dbReference type="SMART" id="SM00451"/>
    </source>
</evidence>
<protein>
    <recommendedName>
        <fullName evidence="6">Methyltransferase-like protein 22</fullName>
    </recommendedName>
</protein>
<feature type="domain" description="C2H2-type" evidence="2">
    <location>
        <begin position="26"/>
        <end position="50"/>
    </location>
</feature>
<evidence type="ECO:0000313" key="5">
    <source>
        <dbReference type="Proteomes" id="UP000553632"/>
    </source>
</evidence>
<feature type="domain" description="U1-type" evidence="3">
    <location>
        <begin position="23"/>
        <end position="57"/>
    </location>
</feature>
<dbReference type="InterPro" id="IPR036236">
    <property type="entry name" value="Znf_C2H2_sf"/>
</dbReference>
<dbReference type="SUPFAM" id="SSF53335">
    <property type="entry name" value="S-adenosyl-L-methionine-dependent methyltransferases"/>
    <property type="match status" value="1"/>
</dbReference>
<dbReference type="SMART" id="SM00451">
    <property type="entry name" value="ZnF_U1"/>
    <property type="match status" value="2"/>
</dbReference>
<dbReference type="Proteomes" id="UP000553632">
    <property type="component" value="Unassembled WGS sequence"/>
</dbReference>
<feature type="region of interest" description="Disordered" evidence="1">
    <location>
        <begin position="237"/>
        <end position="262"/>
    </location>
</feature>
<dbReference type="PANTHER" id="PTHR14614">
    <property type="entry name" value="HEPATOCELLULAR CARCINOMA-ASSOCIATED ANTIGEN"/>
    <property type="match status" value="1"/>
</dbReference>
<dbReference type="InterPro" id="IPR013087">
    <property type="entry name" value="Znf_C2H2_type"/>
</dbReference>
<feature type="domain" description="U1-type" evidence="3">
    <location>
        <begin position="149"/>
        <end position="183"/>
    </location>
</feature>
<evidence type="ECO:0000256" key="1">
    <source>
        <dbReference type="SAM" id="MobiDB-lite"/>
    </source>
</evidence>
<dbReference type="GO" id="GO:0008270">
    <property type="term" value="F:zinc ion binding"/>
    <property type="evidence" value="ECO:0007669"/>
    <property type="project" value="InterPro"/>
</dbReference>
<dbReference type="InterPro" id="IPR029063">
    <property type="entry name" value="SAM-dependent_MTases_sf"/>
</dbReference>
<dbReference type="InterPro" id="IPR003604">
    <property type="entry name" value="Matrin/U1-like-C_Znf_C2H2"/>
</dbReference>
<sequence length="548" mass="60575">MPLPDLDVDQEGQRNFFVGRNSEGFWECGLCHISVCYEGMLEGHLQGKQHAKNLRNSSWEGSVATVPVHTSSNISTPSMSPPSTASLEPASQVLSWRNDPQYTGYREFPEQCSHQFYPDGETLTSSSVIPPLGERPGTVWGEAPAMDEGWDTVCRLCDAQLGDWFQWVQHMQGRKHRDNVRASRWSYAQFWQRLTAGKFPYYYEYLTGVWCLDPPMDPFPSDDVFVENLRQNEKIHELSKDRSHEETMESLGPGRVGSWARAPPVKPPPDLTTMAVSSPMAFASDLQPRQGSSSIQLQWALPEASSSELGYDSDGDLIRPVEPREIGYSVLCERECSELKSVGDQLWNGALFLGCFLAANPPLVEGKTVLELACGVGALGGLYEALGVHRAILTDYSSSALSLCEGNNAGNPVVEVRRLDFKDPCTYSEGPGESVDVILAADVWYDFSINEALSDVLLALLSRFKGAKALLCCEERLNIIHPAVPPCDVFAQDFVDKYASGDNARFRIRELPSPGDVSKYLQLAGEAPGSLLRHCKVYKVSLSPQGYS</sequence>
<accession>A0A7J6QFM4</accession>
<dbReference type="AlphaFoldDB" id="A0A7J6QFM4"/>
<reference evidence="4 5" key="1">
    <citation type="submission" date="2020-04" db="EMBL/GenBank/DDBJ databases">
        <title>Perkinsus olseni comparative genomics.</title>
        <authorList>
            <person name="Bogema D.R."/>
        </authorList>
    </citation>
    <scope>NUCLEOTIDE SEQUENCE [LARGE SCALE GENOMIC DNA]</scope>
    <source>
        <strain evidence="4 5">ATCC PRA-207</strain>
    </source>
</reference>
<comment type="caution">
    <text evidence="4">The sequence shown here is derived from an EMBL/GenBank/DDBJ whole genome shotgun (WGS) entry which is preliminary data.</text>
</comment>
<feature type="compositionally biased region" description="Basic and acidic residues" evidence="1">
    <location>
        <begin position="237"/>
        <end position="247"/>
    </location>
</feature>
<dbReference type="Pfam" id="PF12874">
    <property type="entry name" value="zf-met"/>
    <property type="match status" value="2"/>
</dbReference>
<dbReference type="GO" id="GO:0003676">
    <property type="term" value="F:nucleic acid binding"/>
    <property type="evidence" value="ECO:0007669"/>
    <property type="project" value="InterPro"/>
</dbReference>
<dbReference type="CDD" id="cd02440">
    <property type="entry name" value="AdoMet_MTases"/>
    <property type="match status" value="1"/>
</dbReference>
<keyword evidence="5" id="KW-1185">Reference proteome</keyword>
<feature type="domain" description="C2H2-type" evidence="2">
    <location>
        <begin position="152"/>
        <end position="176"/>
    </location>
</feature>
<dbReference type="InterPro" id="IPR019410">
    <property type="entry name" value="Methyltransf_16"/>
</dbReference>
<dbReference type="Pfam" id="PF10294">
    <property type="entry name" value="Methyltransf_16"/>
    <property type="match status" value="1"/>
</dbReference>
<dbReference type="Gene3D" id="3.40.50.150">
    <property type="entry name" value="Vaccinia Virus protein VP39"/>
    <property type="match status" value="1"/>
</dbReference>
<dbReference type="EMBL" id="JABANO010033407">
    <property type="protein sequence ID" value="KAF4706891.1"/>
    <property type="molecule type" value="Genomic_DNA"/>
</dbReference>
<proteinExistence type="predicted"/>
<evidence type="ECO:0000313" key="4">
    <source>
        <dbReference type="EMBL" id="KAF4706891.1"/>
    </source>
</evidence>
<organism evidence="4 5">
    <name type="scientific">Perkinsus olseni</name>
    <name type="common">Perkinsus atlanticus</name>
    <dbReference type="NCBI Taxonomy" id="32597"/>
    <lineage>
        <taxon>Eukaryota</taxon>
        <taxon>Sar</taxon>
        <taxon>Alveolata</taxon>
        <taxon>Perkinsozoa</taxon>
        <taxon>Perkinsea</taxon>
        <taxon>Perkinsida</taxon>
        <taxon>Perkinsidae</taxon>
        <taxon>Perkinsus</taxon>
    </lineage>
</organism>
<dbReference type="SMART" id="SM00355">
    <property type="entry name" value="ZnF_C2H2"/>
    <property type="match status" value="2"/>
</dbReference>
<dbReference type="Gene3D" id="3.30.160.60">
    <property type="entry name" value="Classic Zinc Finger"/>
    <property type="match status" value="2"/>
</dbReference>